<gene>
    <name evidence="1" type="ORF">EUGRSUZ_J01382</name>
</gene>
<dbReference type="Gramene" id="KCW51928">
    <property type="protein sequence ID" value="KCW51928"/>
    <property type="gene ID" value="EUGRSUZ_J01382"/>
</dbReference>
<dbReference type="STRING" id="71139.A0A059ADQ4"/>
<protein>
    <submittedName>
        <fullName evidence="1">Uncharacterized protein</fullName>
    </submittedName>
</protein>
<evidence type="ECO:0000313" key="1">
    <source>
        <dbReference type="EMBL" id="KCW51928.1"/>
    </source>
</evidence>
<accession>A0A059ADQ4</accession>
<sequence length="138" mass="15671">MTGRTPSLSLVCRQSGWSHKLQQEFPISLIAHRIRIGKVWWNGLAQSWGWLLVNCLPQLTISGVFGVEVVACLRWCLKYHISWDKTSGLQMHSIPKFGSLPCVHDAGVVVQRPIPWHYNQNAITSSCKISPRILTYTF</sequence>
<dbReference type="EMBL" id="KK198762">
    <property type="protein sequence ID" value="KCW51928.1"/>
    <property type="molecule type" value="Genomic_DNA"/>
</dbReference>
<proteinExistence type="predicted"/>
<dbReference type="AlphaFoldDB" id="A0A059ADQ4"/>
<organism evidence="1">
    <name type="scientific">Eucalyptus grandis</name>
    <name type="common">Flooded gum</name>
    <dbReference type="NCBI Taxonomy" id="71139"/>
    <lineage>
        <taxon>Eukaryota</taxon>
        <taxon>Viridiplantae</taxon>
        <taxon>Streptophyta</taxon>
        <taxon>Embryophyta</taxon>
        <taxon>Tracheophyta</taxon>
        <taxon>Spermatophyta</taxon>
        <taxon>Magnoliopsida</taxon>
        <taxon>eudicotyledons</taxon>
        <taxon>Gunneridae</taxon>
        <taxon>Pentapetalae</taxon>
        <taxon>rosids</taxon>
        <taxon>malvids</taxon>
        <taxon>Myrtales</taxon>
        <taxon>Myrtaceae</taxon>
        <taxon>Myrtoideae</taxon>
        <taxon>Eucalypteae</taxon>
        <taxon>Eucalyptus</taxon>
    </lineage>
</organism>
<reference evidence="1" key="1">
    <citation type="submission" date="2013-07" db="EMBL/GenBank/DDBJ databases">
        <title>The genome of Eucalyptus grandis.</title>
        <authorList>
            <person name="Schmutz J."/>
            <person name="Hayes R."/>
            <person name="Myburg A."/>
            <person name="Tuskan G."/>
            <person name="Grattapaglia D."/>
            <person name="Rokhsar D.S."/>
        </authorList>
    </citation>
    <scope>NUCLEOTIDE SEQUENCE</scope>
    <source>
        <tissue evidence="1">Leaf extractions</tissue>
    </source>
</reference>
<dbReference type="InParanoid" id="A0A059ADQ4"/>
<name>A0A059ADQ4_EUCGR</name>